<sequence>MNTDKRKSVNLGNSSNINKKRKAEDISQTSKQNREELVSIKKKRHNDGGQNSQQREKTLLSTSIERDDEMFTFKKTINRTHINAKRLYLPAPFSRSMLKASLKKNWNVISPPTDDPVEDFTFKLLPSFGREKELKLGGDWRKFCRAYHLKKGTEIRMTIKSIEERTLKVELKLPTAKT</sequence>
<comment type="caution">
    <text evidence="7">The sequence shown here is derived from an EMBL/GenBank/DDBJ whole genome shotgun (WGS) entry which is preliminary data.</text>
</comment>
<evidence type="ECO:0000256" key="3">
    <source>
        <dbReference type="ARBA" id="ARBA00023125"/>
    </source>
</evidence>
<keyword evidence="8" id="KW-1185">Reference proteome</keyword>
<dbReference type="SUPFAM" id="SSF101936">
    <property type="entry name" value="DNA-binding pseudobarrel domain"/>
    <property type="match status" value="1"/>
</dbReference>
<proteinExistence type="predicted"/>
<accession>A0ABU6YEB6</accession>
<feature type="region of interest" description="Disordered" evidence="6">
    <location>
        <begin position="1"/>
        <end position="61"/>
    </location>
</feature>
<evidence type="ECO:0000256" key="6">
    <source>
        <dbReference type="SAM" id="MobiDB-lite"/>
    </source>
</evidence>
<keyword evidence="2" id="KW-0805">Transcription regulation</keyword>
<comment type="subcellular location">
    <subcellularLocation>
        <location evidence="1">Nucleus</location>
    </subcellularLocation>
</comment>
<reference evidence="7 8" key="1">
    <citation type="journal article" date="2023" name="Plants (Basel)">
        <title>Bridging the Gap: Combining Genomics and Transcriptomics Approaches to Understand Stylosanthes scabra, an Orphan Legume from the Brazilian Caatinga.</title>
        <authorList>
            <person name="Ferreira-Neto J.R.C."/>
            <person name="da Silva M.D."/>
            <person name="Binneck E."/>
            <person name="de Melo N.F."/>
            <person name="da Silva R.H."/>
            <person name="de Melo A.L.T.M."/>
            <person name="Pandolfi V."/>
            <person name="Bustamante F.O."/>
            <person name="Brasileiro-Vidal A.C."/>
            <person name="Benko-Iseppon A.M."/>
        </authorList>
    </citation>
    <scope>NUCLEOTIDE SEQUENCE [LARGE SCALE GENOMIC DNA]</scope>
    <source>
        <tissue evidence="7">Leaves</tissue>
    </source>
</reference>
<evidence type="ECO:0000313" key="7">
    <source>
        <dbReference type="EMBL" id="MED6207138.1"/>
    </source>
</evidence>
<keyword evidence="4" id="KW-0804">Transcription</keyword>
<gene>
    <name evidence="7" type="ORF">PIB30_033054</name>
</gene>
<evidence type="ECO:0000256" key="2">
    <source>
        <dbReference type="ARBA" id="ARBA00023015"/>
    </source>
</evidence>
<evidence type="ECO:0000313" key="8">
    <source>
        <dbReference type="Proteomes" id="UP001341840"/>
    </source>
</evidence>
<keyword evidence="5" id="KW-0539">Nucleus</keyword>
<feature type="compositionally biased region" description="Polar residues" evidence="6">
    <location>
        <begin position="48"/>
        <end position="61"/>
    </location>
</feature>
<keyword evidence="3" id="KW-0238">DNA-binding</keyword>
<dbReference type="EMBL" id="JASCZI010241803">
    <property type="protein sequence ID" value="MED6207138.1"/>
    <property type="molecule type" value="Genomic_DNA"/>
</dbReference>
<evidence type="ECO:0000256" key="5">
    <source>
        <dbReference type="ARBA" id="ARBA00023242"/>
    </source>
</evidence>
<dbReference type="Proteomes" id="UP001341840">
    <property type="component" value="Unassembled WGS sequence"/>
</dbReference>
<dbReference type="InterPro" id="IPR015300">
    <property type="entry name" value="DNA-bd_pseudobarrel_sf"/>
</dbReference>
<dbReference type="Gene3D" id="2.40.330.10">
    <property type="entry name" value="DNA-binding pseudobarrel domain"/>
    <property type="match status" value="1"/>
</dbReference>
<evidence type="ECO:0000256" key="1">
    <source>
        <dbReference type="ARBA" id="ARBA00004123"/>
    </source>
</evidence>
<name>A0ABU6YEB6_9FABA</name>
<organism evidence="7 8">
    <name type="scientific">Stylosanthes scabra</name>
    <dbReference type="NCBI Taxonomy" id="79078"/>
    <lineage>
        <taxon>Eukaryota</taxon>
        <taxon>Viridiplantae</taxon>
        <taxon>Streptophyta</taxon>
        <taxon>Embryophyta</taxon>
        <taxon>Tracheophyta</taxon>
        <taxon>Spermatophyta</taxon>
        <taxon>Magnoliopsida</taxon>
        <taxon>eudicotyledons</taxon>
        <taxon>Gunneridae</taxon>
        <taxon>Pentapetalae</taxon>
        <taxon>rosids</taxon>
        <taxon>fabids</taxon>
        <taxon>Fabales</taxon>
        <taxon>Fabaceae</taxon>
        <taxon>Papilionoideae</taxon>
        <taxon>50 kb inversion clade</taxon>
        <taxon>dalbergioids sensu lato</taxon>
        <taxon>Dalbergieae</taxon>
        <taxon>Pterocarpus clade</taxon>
        <taxon>Stylosanthes</taxon>
    </lineage>
</organism>
<evidence type="ECO:0000256" key="4">
    <source>
        <dbReference type="ARBA" id="ARBA00023163"/>
    </source>
</evidence>
<evidence type="ECO:0008006" key="9">
    <source>
        <dbReference type="Google" id="ProtNLM"/>
    </source>
</evidence>
<protein>
    <recommendedName>
        <fullName evidence="9">TF-B3 domain-containing protein</fullName>
    </recommendedName>
</protein>